<organism evidence="4 5">
    <name type="scientific">Paenibacillus puldeungensis</name>
    <dbReference type="NCBI Taxonomy" id="696536"/>
    <lineage>
        <taxon>Bacteria</taxon>
        <taxon>Bacillati</taxon>
        <taxon>Bacillota</taxon>
        <taxon>Bacilli</taxon>
        <taxon>Bacillales</taxon>
        <taxon>Paenibacillaceae</taxon>
        <taxon>Paenibacillus</taxon>
    </lineage>
</organism>
<dbReference type="PROSITE" id="PS50977">
    <property type="entry name" value="HTH_TETR_2"/>
    <property type="match status" value="1"/>
</dbReference>
<dbReference type="PRINTS" id="PR00455">
    <property type="entry name" value="HTHTETR"/>
</dbReference>
<name>A0ABW3RRS2_9BACL</name>
<dbReference type="Proteomes" id="UP001597262">
    <property type="component" value="Unassembled WGS sequence"/>
</dbReference>
<dbReference type="InterPro" id="IPR001647">
    <property type="entry name" value="HTH_TetR"/>
</dbReference>
<proteinExistence type="predicted"/>
<dbReference type="PANTHER" id="PTHR43479:SF11">
    <property type="entry name" value="ACREF_ENVCD OPERON REPRESSOR-RELATED"/>
    <property type="match status" value="1"/>
</dbReference>
<keyword evidence="1 2" id="KW-0238">DNA-binding</keyword>
<sequence length="203" mass="22655">MNNNQPKAKTQRQLQKEQTRKQLIEAGLEQFALKGLTTTRTADIANAAKVSHGTVFAHFPTQEALLEAVMEEFGARVSARLHELATGNSSLRDVLKAHLIGLAEFEAFYTRLVIEGRLLPESARNVFVMIQSTISFHISQAAEREMKAGVIVSCPLHLLFNTWIGLVHYYLANDDLFAPGASVLNRYGEELLEHFLHLITAQT</sequence>
<evidence type="ECO:0000313" key="4">
    <source>
        <dbReference type="EMBL" id="MFD1174962.1"/>
    </source>
</evidence>
<evidence type="ECO:0000256" key="2">
    <source>
        <dbReference type="PROSITE-ProRule" id="PRU00335"/>
    </source>
</evidence>
<dbReference type="InterPro" id="IPR009057">
    <property type="entry name" value="Homeodomain-like_sf"/>
</dbReference>
<evidence type="ECO:0000256" key="1">
    <source>
        <dbReference type="ARBA" id="ARBA00023125"/>
    </source>
</evidence>
<keyword evidence="5" id="KW-1185">Reference proteome</keyword>
<feature type="DNA-binding region" description="H-T-H motif" evidence="2">
    <location>
        <begin position="40"/>
        <end position="59"/>
    </location>
</feature>
<feature type="domain" description="HTH tetR-type" evidence="3">
    <location>
        <begin position="17"/>
        <end position="77"/>
    </location>
</feature>
<dbReference type="EMBL" id="JBHTLM010000001">
    <property type="protein sequence ID" value="MFD1174962.1"/>
    <property type="molecule type" value="Genomic_DNA"/>
</dbReference>
<dbReference type="PANTHER" id="PTHR43479">
    <property type="entry name" value="ACREF/ENVCD OPERON REPRESSOR-RELATED"/>
    <property type="match status" value="1"/>
</dbReference>
<dbReference type="InterPro" id="IPR050624">
    <property type="entry name" value="HTH-type_Tx_Regulator"/>
</dbReference>
<evidence type="ECO:0000259" key="3">
    <source>
        <dbReference type="PROSITE" id="PS50977"/>
    </source>
</evidence>
<dbReference type="RefSeq" id="WP_379315851.1">
    <property type="nucleotide sequence ID" value="NZ_JBHTLM010000001.1"/>
</dbReference>
<dbReference type="Gene3D" id="1.10.357.10">
    <property type="entry name" value="Tetracycline Repressor, domain 2"/>
    <property type="match status" value="1"/>
</dbReference>
<evidence type="ECO:0000313" key="5">
    <source>
        <dbReference type="Proteomes" id="UP001597262"/>
    </source>
</evidence>
<accession>A0ABW3RRS2</accession>
<gene>
    <name evidence="4" type="ORF">ACFQ3W_01395</name>
</gene>
<dbReference type="Pfam" id="PF00440">
    <property type="entry name" value="TetR_N"/>
    <property type="match status" value="1"/>
</dbReference>
<protein>
    <submittedName>
        <fullName evidence="4">TetR/AcrR family transcriptional regulator</fullName>
    </submittedName>
</protein>
<comment type="caution">
    <text evidence="4">The sequence shown here is derived from an EMBL/GenBank/DDBJ whole genome shotgun (WGS) entry which is preliminary data.</text>
</comment>
<dbReference type="SUPFAM" id="SSF46689">
    <property type="entry name" value="Homeodomain-like"/>
    <property type="match status" value="1"/>
</dbReference>
<reference evidence="5" key="1">
    <citation type="journal article" date="2019" name="Int. J. Syst. Evol. Microbiol.">
        <title>The Global Catalogue of Microorganisms (GCM) 10K type strain sequencing project: providing services to taxonomists for standard genome sequencing and annotation.</title>
        <authorList>
            <consortium name="The Broad Institute Genomics Platform"/>
            <consortium name="The Broad Institute Genome Sequencing Center for Infectious Disease"/>
            <person name="Wu L."/>
            <person name="Ma J."/>
        </authorList>
    </citation>
    <scope>NUCLEOTIDE SEQUENCE [LARGE SCALE GENOMIC DNA]</scope>
    <source>
        <strain evidence="5">CCUG 59189</strain>
    </source>
</reference>